<dbReference type="AlphaFoldDB" id="A0A5C3E2J6"/>
<feature type="compositionally biased region" description="Low complexity" evidence="1">
    <location>
        <begin position="138"/>
        <end position="157"/>
    </location>
</feature>
<feature type="compositionally biased region" description="Polar residues" evidence="1">
    <location>
        <begin position="258"/>
        <end position="270"/>
    </location>
</feature>
<evidence type="ECO:0000256" key="1">
    <source>
        <dbReference type="SAM" id="MobiDB-lite"/>
    </source>
</evidence>
<proteinExistence type="predicted"/>
<feature type="region of interest" description="Disordered" evidence="1">
    <location>
        <begin position="82"/>
        <end position="112"/>
    </location>
</feature>
<feature type="region of interest" description="Disordered" evidence="1">
    <location>
        <begin position="191"/>
        <end position="231"/>
    </location>
</feature>
<accession>A0A5C3E2J6</accession>
<feature type="region of interest" description="Disordered" evidence="1">
    <location>
        <begin position="243"/>
        <end position="277"/>
    </location>
</feature>
<evidence type="ECO:0000313" key="2">
    <source>
        <dbReference type="EMBL" id="SPO24722.1"/>
    </source>
</evidence>
<feature type="compositionally biased region" description="Low complexity" evidence="1">
    <location>
        <begin position="195"/>
        <end position="217"/>
    </location>
</feature>
<dbReference type="Proteomes" id="UP000324022">
    <property type="component" value="Unassembled WGS sequence"/>
</dbReference>
<feature type="compositionally biased region" description="Pro residues" evidence="1">
    <location>
        <begin position="245"/>
        <end position="257"/>
    </location>
</feature>
<gene>
    <name evidence="2" type="ORF">UTRI_01693_B</name>
</gene>
<evidence type="ECO:0000313" key="3">
    <source>
        <dbReference type="Proteomes" id="UP000324022"/>
    </source>
</evidence>
<feature type="compositionally biased region" description="Low complexity" evidence="1">
    <location>
        <begin position="93"/>
        <end position="105"/>
    </location>
</feature>
<feature type="region of interest" description="Disordered" evidence="1">
    <location>
        <begin position="1"/>
        <end position="50"/>
    </location>
</feature>
<dbReference type="EMBL" id="OOIN01000008">
    <property type="protein sequence ID" value="SPO24722.1"/>
    <property type="molecule type" value="Genomic_DNA"/>
</dbReference>
<feature type="compositionally biased region" description="Gly residues" evidence="1">
    <location>
        <begin position="440"/>
        <end position="449"/>
    </location>
</feature>
<keyword evidence="3" id="KW-1185">Reference proteome</keyword>
<dbReference type="OrthoDB" id="3366661at2759"/>
<reference evidence="2 3" key="1">
    <citation type="submission" date="2018-03" db="EMBL/GenBank/DDBJ databases">
        <authorList>
            <person name="Guldener U."/>
        </authorList>
    </citation>
    <scope>NUCLEOTIDE SEQUENCE [LARGE SCALE GENOMIC DNA]</scope>
    <source>
        <strain evidence="2 3">NBRC100155</strain>
    </source>
</reference>
<name>A0A5C3E2J6_9BASI</name>
<feature type="compositionally biased region" description="Polar residues" evidence="1">
    <location>
        <begin position="218"/>
        <end position="230"/>
    </location>
</feature>
<protein>
    <submittedName>
        <fullName evidence="2">Uncharacterized protein</fullName>
    </submittedName>
</protein>
<feature type="compositionally biased region" description="Basic and acidic residues" evidence="1">
    <location>
        <begin position="469"/>
        <end position="480"/>
    </location>
</feature>
<organism evidence="2 3">
    <name type="scientific">Ustilago trichophora</name>
    <dbReference type="NCBI Taxonomy" id="86804"/>
    <lineage>
        <taxon>Eukaryota</taxon>
        <taxon>Fungi</taxon>
        <taxon>Dikarya</taxon>
        <taxon>Basidiomycota</taxon>
        <taxon>Ustilaginomycotina</taxon>
        <taxon>Ustilaginomycetes</taxon>
        <taxon>Ustilaginales</taxon>
        <taxon>Ustilaginaceae</taxon>
        <taxon>Ustilago</taxon>
    </lineage>
</organism>
<feature type="region of interest" description="Disordered" evidence="1">
    <location>
        <begin position="424"/>
        <end position="504"/>
    </location>
</feature>
<feature type="region of interest" description="Disordered" evidence="1">
    <location>
        <begin position="136"/>
        <end position="162"/>
    </location>
</feature>
<sequence length="504" mass="53493">MSAQKRRPQQPQHPYESNYAQQQQQQYSQDPAYSHQYANVPAPWQTAPSLPHQQPLQLYYQPQQYPSADSYSFAAANNTQFSASSSPFPQHLQYQSGPYYPQSQPFASPNAAGYQNAYPQGGYLAAAAATEFPASGDLSPNHLSPGSLSSGHSPKPSAGRSRLSNFVFPSQATSPSLESQVAHLSLTAPLPNKPSSAATFSSTPGSASASRPASGMAHTSQLKPLSSNTPAALGEARSDISLRYPPLPEIPARPATPPSIQLHTSPNPTADETAPAPDQSVLDYVSSLLNIIRTYEQRDDLLRLRTEAVGFQPKQAYLAWYASQATESTTVPPDADPNPILGIRLLQRLDALQRENDELGRQLSSSVTSSAIISASQVEEMQNEIKDSHNLIHALDTALSKVEARANASELALQVACRSNSTSMLTRAEDGKKMPPSAGKGAGGSGSGRRGSKANTKDVNGKGVHQRSKAGEGVRGDGKVKSAGGASADGTKSHPCVASKITNK</sequence>